<dbReference type="PANTHER" id="PTHR22916:SF3">
    <property type="entry name" value="UDP-GLCNAC:BETAGAL BETA-1,3-N-ACETYLGLUCOSAMINYLTRANSFERASE-LIKE PROTEIN 1"/>
    <property type="match status" value="1"/>
</dbReference>
<dbReference type="InterPro" id="IPR029044">
    <property type="entry name" value="Nucleotide-diphossugar_trans"/>
</dbReference>
<dbReference type="Gene3D" id="3.90.550.10">
    <property type="entry name" value="Spore Coat Polysaccharide Biosynthesis Protein SpsA, Chain A"/>
    <property type="match status" value="2"/>
</dbReference>
<sequence>MNIFDEFYSSTTAKKSQLNFNNDYGYNFNYKTDKSYDWYNNVPIQKHSIPLPLPSKNKNVQNTNDIISYICQENNFYDYDKRLSGLSIIIAAYNTENYIEQTLDSIQSQNWCMDHDNYEILIGVDGCNKTLQKVKEIMSKYKNIYVYNMSSNEGTFVTANTLISISKYDKILRFDSDDFFINENSLDKIMQYSNYDVVRYKYIDYHNKDSMTHNNQYAYGSILFNASILKKAGGYINWKCSGDYEFYTRIKNNVSVYELNTEIYYHRIRKDSLMSDKSTSMNSDYRQHINAIVQSYDFKKGDDIYKKPVINTYRNIMPDESIIVSLTSWPKRIQSVHTVIQSILNNTEKPYKIIINLSINEFPDKLNSIPEELKNMTAKNVIMINWLTNNSFVWKKSLPAIVKYPESYIICIDDDFIYPQDFISTFKNMHNKYPDIPLTGTNSKQHNVLQHCGCSSMDNLHWLEPYIYYINGMIYKLGDEDTFLTVCYEQNNIVMKYTEKRFHFNMKSLNLKNGYSQSHNLTPGANFDTIKKEMLPDLIEFVTVNYNTPELLEKLLFSFNRYSNGKFHFRVIDGSDTDSYRQQALEVTKKYKANINQVKYNIHHGPGMDYAINTSKYKYVFIVDSDLEFTSDILPIAYKMVNMNKAITGFTDQVDSNGINVKGKCISYIHPRYMLVNAKAYKQLSAKHNVKFIKHGAPCINVMKYIHDNKLENKMLGMMNVADGPKYFKESKCGTSGKFGMNL</sequence>
<proteinExistence type="predicted"/>
<dbReference type="CDD" id="cd00761">
    <property type="entry name" value="Glyco_tranf_GTA_type"/>
    <property type="match status" value="1"/>
</dbReference>
<evidence type="ECO:0000313" key="3">
    <source>
        <dbReference type="Proteomes" id="UP001358193"/>
    </source>
</evidence>
<dbReference type="Proteomes" id="UP001358193">
    <property type="component" value="Segment"/>
</dbReference>
<reference evidence="2 3" key="1">
    <citation type="submission" date="2023-11" db="EMBL/GenBank/DDBJ databases">
        <authorList>
            <person name="Cook R."/>
            <person name="Crisci M."/>
            <person name="Pye H."/>
            <person name="Adriaenssens E."/>
            <person name="Santini J."/>
        </authorList>
    </citation>
    <scope>NUCLEOTIDE SEQUENCE [LARGE SCALE GENOMIC DNA]</scope>
    <source>
        <strain evidence="2">Lak_Megaphage_Sonny</strain>
    </source>
</reference>
<dbReference type="InterPro" id="IPR001173">
    <property type="entry name" value="Glyco_trans_2-like"/>
</dbReference>
<protein>
    <recommendedName>
        <fullName evidence="1">Glycosyltransferase 2-like domain-containing protein</fullName>
    </recommendedName>
</protein>
<name>A0ABZ0Z2K2_9CAUD</name>
<feature type="domain" description="Glycosyltransferase 2-like" evidence="1">
    <location>
        <begin position="87"/>
        <end position="192"/>
    </location>
</feature>
<evidence type="ECO:0000259" key="1">
    <source>
        <dbReference type="Pfam" id="PF00535"/>
    </source>
</evidence>
<accession>A0ABZ0Z2K2</accession>
<feature type="domain" description="Glycosyltransferase 2-like" evidence="1">
    <location>
        <begin position="542"/>
        <end position="651"/>
    </location>
</feature>
<keyword evidence="3" id="KW-1185">Reference proteome</keyword>
<dbReference type="Pfam" id="PF00535">
    <property type="entry name" value="Glycos_transf_2"/>
    <property type="match status" value="2"/>
</dbReference>
<evidence type="ECO:0000313" key="2">
    <source>
        <dbReference type="EMBL" id="WQJ53296.1"/>
    </source>
</evidence>
<dbReference type="PANTHER" id="PTHR22916">
    <property type="entry name" value="GLYCOSYLTRANSFERASE"/>
    <property type="match status" value="1"/>
</dbReference>
<dbReference type="SUPFAM" id="SSF53448">
    <property type="entry name" value="Nucleotide-diphospho-sugar transferases"/>
    <property type="match status" value="3"/>
</dbReference>
<dbReference type="EMBL" id="OR769223">
    <property type="protein sequence ID" value="WQJ53296.1"/>
    <property type="molecule type" value="Genomic_DNA"/>
</dbReference>
<organism evidence="2 3">
    <name type="scientific">phage Lak_Megaphage_Sonny</name>
    <dbReference type="NCBI Taxonomy" id="3109229"/>
    <lineage>
        <taxon>Viruses</taxon>
        <taxon>Duplodnaviria</taxon>
        <taxon>Heunggongvirae</taxon>
        <taxon>Uroviricota</taxon>
        <taxon>Caudoviricetes</taxon>
        <taxon>Caudoviricetes code 15 clade</taxon>
    </lineage>
</organism>